<dbReference type="SUPFAM" id="SSF53187">
    <property type="entry name" value="Zn-dependent exopeptidases"/>
    <property type="match status" value="1"/>
</dbReference>
<feature type="domain" description="Peptidase M14" evidence="21">
    <location>
        <begin position="352"/>
        <end position="623"/>
    </location>
</feature>
<evidence type="ECO:0000256" key="16">
    <source>
        <dbReference type="ARBA" id="ARBA00041046"/>
    </source>
</evidence>
<organism evidence="22 23">
    <name type="scientific">Esox lucius</name>
    <name type="common">Northern pike</name>
    <dbReference type="NCBI Taxonomy" id="8010"/>
    <lineage>
        <taxon>Eukaryota</taxon>
        <taxon>Metazoa</taxon>
        <taxon>Chordata</taxon>
        <taxon>Craniata</taxon>
        <taxon>Vertebrata</taxon>
        <taxon>Euteleostomi</taxon>
        <taxon>Actinopterygii</taxon>
        <taxon>Neopterygii</taxon>
        <taxon>Teleostei</taxon>
        <taxon>Protacanthopterygii</taxon>
        <taxon>Esociformes</taxon>
        <taxon>Esocidae</taxon>
        <taxon>Esox</taxon>
    </lineage>
</organism>
<feature type="compositionally biased region" description="Basic and acidic residues" evidence="20">
    <location>
        <begin position="961"/>
        <end position="971"/>
    </location>
</feature>
<comment type="subcellular location">
    <subcellularLocation>
        <location evidence="3">Cytoplasm</location>
        <location evidence="3">Cytoskeleton</location>
        <location evidence="3">Cilium basal body</location>
    </subcellularLocation>
    <subcellularLocation>
        <location evidence="2">Cytoplasm</location>
        <location evidence="2">Cytoskeleton</location>
        <location evidence="2">Microtubule organizing center</location>
        <location evidence="2">Centrosome</location>
        <location evidence="2">Centriole</location>
    </subcellularLocation>
    <subcellularLocation>
        <location evidence="4">Cytoplasm</location>
        <location evidence="4">Cytosol</location>
    </subcellularLocation>
</comment>
<evidence type="ECO:0000256" key="6">
    <source>
        <dbReference type="ARBA" id="ARBA00022490"/>
    </source>
</evidence>
<dbReference type="CDD" id="cd06907">
    <property type="entry name" value="M14_AGBL2-3_like"/>
    <property type="match status" value="1"/>
</dbReference>
<dbReference type="KEGG" id="els:105018390"/>
<dbReference type="Gene3D" id="3.40.630.10">
    <property type="entry name" value="Zn peptidases"/>
    <property type="match status" value="1"/>
</dbReference>
<feature type="region of interest" description="Disordered" evidence="20">
    <location>
        <begin position="908"/>
        <end position="935"/>
    </location>
</feature>
<feature type="region of interest" description="Disordered" evidence="20">
    <location>
        <begin position="1127"/>
        <end position="1157"/>
    </location>
</feature>
<feature type="compositionally biased region" description="Low complexity" evidence="20">
    <location>
        <begin position="666"/>
        <end position="680"/>
    </location>
</feature>
<protein>
    <recommendedName>
        <fullName evidence="16">Cytosolic carboxypeptidase 2</fullName>
    </recommendedName>
    <alternativeName>
        <fullName evidence="18">ATP/GTP-binding protein-like 2</fullName>
    </alternativeName>
    <alternativeName>
        <fullName evidence="17">Protein deglutamylase CCP2</fullName>
    </alternativeName>
</protein>
<dbReference type="Gene3D" id="2.60.40.3120">
    <property type="match status" value="1"/>
</dbReference>
<accession>A0AAY5L755</accession>
<keyword evidence="14" id="KW-0966">Cell projection</keyword>
<evidence type="ECO:0000313" key="23">
    <source>
        <dbReference type="Proteomes" id="UP000265140"/>
    </source>
</evidence>
<dbReference type="GO" id="GO:0005829">
    <property type="term" value="C:cytosol"/>
    <property type="evidence" value="ECO:0007669"/>
    <property type="project" value="UniProtKB-SubCell"/>
</dbReference>
<dbReference type="InterPro" id="IPR040626">
    <property type="entry name" value="Pepdidase_M14_N"/>
</dbReference>
<dbReference type="InterPro" id="IPR050821">
    <property type="entry name" value="Cytosolic_carboxypeptidase"/>
</dbReference>
<dbReference type="GeneTree" id="ENSGT00940000160201"/>
<keyword evidence="7" id="KW-0121">Carboxypeptidase</keyword>
<gene>
    <name evidence="22" type="primary">AGBL2</name>
</gene>
<keyword evidence="10" id="KW-0378">Hydrolase</keyword>
<dbReference type="Proteomes" id="UP000265140">
    <property type="component" value="Chromosome 19"/>
</dbReference>
<sequence length="1157" mass="130976">MCPALKTDTKILRTSEDPCEKLILHHLQRYGLFTAREDSSGGNFCSQRRQRNVLHFDSIHSKTQSPESNDYNLETEEPEPGRRSSALHLGQALRTRQLVIDYDRGRAIPRLREPLDLFAIPSPSSPFQGIRWPIECEVIKETMHHIEWDPPEPEPFYQPTGHERTPMPVGEEKGNVVYYIDPATKTPYFTYSRMGGCRGPISKSTAGGPHQEQSNLAFESRFESGNLQKAVQVGVHDYELTLRTDMYTNKHTQWFYFRVRNMKVGVTYRFTIVNMMKASSLYCLGMKPLLYSERAAWEKGEGWRRIGSNIRYYRNQHHHAEQDSATKKSLHSLTWTCQFPYDSDTCFLAHCYPYTYSHLQRHLSRLTSDPATSAYCKLRVLCRSLAGNTVHVLTVTSPEGGWAERSARKAVVVTARVHPGETNGSWMMQGFLDFLLGESDDARLLRETFVFKVVPMLNPDGVVVGNYRCSLAGRDLNRNYKTLLRDSFPCVWHTRNMVKRLMAERDVVLYCDFHGHSRKNNVFMYGCANSDDPTQRLRERIFPLMMSKNAADKFSFRSCKFRVQKSKEGTGRIVMWRLGIRNSYTMESTFGGSTLGNRKGTHFTMRDLKSLGYYFCDTLLDYCDPDPTKTSHCLAELGAMLRQQVRERLGRETDSDGLVSVSISDIESSTSGSNSTESDGLPVHLLNPADKTQAKKKHLRSRKDRNKLREKRVSKKVHHRNIQNIDRVLPTDDMAEVSVQEDTVAVVRDNPREKVPFVVNGQLGHTWIPHPTTHVGVLGHVTLWQEELPEKNEYLQAVNAAYLCSRSRTHPTQPPITEEQRQCHSHQLQFGSFQPPSLSAPQRRPQSVMAIQQRGLSVPVPTTRIMVHTTPIQQKPMPFSPEHRTSVGLRGKLPLFHNHRQLRVVHGLPSQGLQPNRSSHFYPSKSRHQQRQGHAAPVSIHYYMPEALTFNTESLGAQWKSPEKENKKGESESDAVPVSEQERGGLPGAFEKPLSKPGTDGNSFLSDLRHIKRKSHGHQWGDQPGAAVHRPVLLKTVSLRGEAGRCVSVGDGAAVSVNNHRPAQKTLQVEDIGVPPKMSWTTKTQTKHAPLQQDTLQRLEKLSLDRSSRFLSSGVGAEAGLKERMIARASGYNPPPSTAPLSGEPGRDKLPSARQQI</sequence>
<reference evidence="22" key="3">
    <citation type="submission" date="2025-09" db="UniProtKB">
        <authorList>
            <consortium name="Ensembl"/>
        </authorList>
    </citation>
    <scope>IDENTIFICATION</scope>
</reference>
<evidence type="ECO:0000256" key="2">
    <source>
        <dbReference type="ARBA" id="ARBA00004114"/>
    </source>
</evidence>
<comment type="catalytic activity">
    <reaction evidence="15">
        <text>(L-glutamyl)(n+1)-gamma-L-glutamyl-L-glutamyl-[protein] + H2O = (L-glutamyl)(n)-gamma-L-glutamyl-L-glutamyl-[protein] + L-glutamate</text>
        <dbReference type="Rhea" id="RHEA:60004"/>
        <dbReference type="Rhea" id="RHEA-COMP:15519"/>
        <dbReference type="Rhea" id="RHEA-COMP:15675"/>
        <dbReference type="ChEBI" id="CHEBI:15377"/>
        <dbReference type="ChEBI" id="CHEBI:29985"/>
        <dbReference type="ChEBI" id="CHEBI:143623"/>
    </reaction>
    <physiologicalReaction direction="left-to-right" evidence="15">
        <dbReference type="Rhea" id="RHEA:60005"/>
    </physiologicalReaction>
</comment>
<comment type="similarity">
    <text evidence="5 19">Belongs to the peptidase M14 family.</text>
</comment>
<keyword evidence="12" id="KW-0482">Metalloprotease</keyword>
<feature type="region of interest" description="Disordered" evidence="20">
    <location>
        <begin position="666"/>
        <end position="717"/>
    </location>
</feature>
<feature type="active site" description="Proton donor/acceptor" evidence="19">
    <location>
        <position position="587"/>
    </location>
</feature>
<reference evidence="22 23" key="1">
    <citation type="submission" date="2020-02" db="EMBL/GenBank/DDBJ databases">
        <title>Esox lucius (northern pike) genome, fEsoLuc1, primary haplotype.</title>
        <authorList>
            <person name="Myers G."/>
            <person name="Karagic N."/>
            <person name="Meyer A."/>
            <person name="Pippel M."/>
            <person name="Reichard M."/>
            <person name="Winkler S."/>
            <person name="Tracey A."/>
            <person name="Sims Y."/>
            <person name="Howe K."/>
            <person name="Rhie A."/>
            <person name="Formenti G."/>
            <person name="Durbin R."/>
            <person name="Fedrigo O."/>
            <person name="Jarvis E.D."/>
        </authorList>
    </citation>
    <scope>NUCLEOTIDE SEQUENCE [LARGE SCALE GENOMIC DNA]</scope>
</reference>
<dbReference type="GO" id="GO:0004181">
    <property type="term" value="F:metallocarboxypeptidase activity"/>
    <property type="evidence" value="ECO:0007669"/>
    <property type="project" value="InterPro"/>
</dbReference>
<feature type="region of interest" description="Disordered" evidence="20">
    <location>
        <begin position="56"/>
        <end position="88"/>
    </location>
</feature>
<evidence type="ECO:0000256" key="20">
    <source>
        <dbReference type="SAM" id="MobiDB-lite"/>
    </source>
</evidence>
<evidence type="ECO:0000256" key="7">
    <source>
        <dbReference type="ARBA" id="ARBA00022645"/>
    </source>
</evidence>
<keyword evidence="13" id="KW-0206">Cytoskeleton</keyword>
<evidence type="ECO:0000313" key="22">
    <source>
        <dbReference type="Ensembl" id="ENSELUP00000094562.1"/>
    </source>
</evidence>
<feature type="compositionally biased region" description="Polar residues" evidence="20">
    <location>
        <begin position="61"/>
        <end position="72"/>
    </location>
</feature>
<evidence type="ECO:0000256" key="8">
    <source>
        <dbReference type="ARBA" id="ARBA00022670"/>
    </source>
</evidence>
<dbReference type="PANTHER" id="PTHR12756">
    <property type="entry name" value="CYTOSOLIC CARBOXYPEPTIDASE"/>
    <property type="match status" value="1"/>
</dbReference>
<dbReference type="Ensembl" id="ENSELUT00000096108.1">
    <property type="protein sequence ID" value="ENSELUP00000094562.1"/>
    <property type="gene ID" value="ENSELUG00000003925.3"/>
</dbReference>
<dbReference type="Pfam" id="PF00246">
    <property type="entry name" value="Peptidase_M14"/>
    <property type="match status" value="1"/>
</dbReference>
<evidence type="ECO:0000256" key="19">
    <source>
        <dbReference type="PROSITE-ProRule" id="PRU01379"/>
    </source>
</evidence>
<evidence type="ECO:0000256" key="13">
    <source>
        <dbReference type="ARBA" id="ARBA00023212"/>
    </source>
</evidence>
<evidence type="ECO:0000256" key="14">
    <source>
        <dbReference type="ARBA" id="ARBA00023273"/>
    </source>
</evidence>
<keyword evidence="8" id="KW-0645">Protease</keyword>
<proteinExistence type="inferred from homology"/>
<evidence type="ECO:0000256" key="4">
    <source>
        <dbReference type="ARBA" id="ARBA00004514"/>
    </source>
</evidence>
<dbReference type="Pfam" id="PF18027">
    <property type="entry name" value="Pepdidase_M14_N"/>
    <property type="match status" value="1"/>
</dbReference>
<evidence type="ECO:0000256" key="12">
    <source>
        <dbReference type="ARBA" id="ARBA00023049"/>
    </source>
</evidence>
<dbReference type="GO" id="GO:0005814">
    <property type="term" value="C:centriole"/>
    <property type="evidence" value="ECO:0007669"/>
    <property type="project" value="UniProtKB-SubCell"/>
</dbReference>
<reference evidence="22" key="2">
    <citation type="submission" date="2025-08" db="UniProtKB">
        <authorList>
            <consortium name="Ensembl"/>
        </authorList>
    </citation>
    <scope>IDENTIFICATION</scope>
</reference>
<evidence type="ECO:0000256" key="15">
    <source>
        <dbReference type="ARBA" id="ARBA00029302"/>
    </source>
</evidence>
<dbReference type="FunFam" id="3.40.630.10:FF:000011">
    <property type="entry name" value="cytosolic carboxypeptidase 2 isoform X1"/>
    <property type="match status" value="1"/>
</dbReference>
<feature type="compositionally biased region" description="Basic residues" evidence="20">
    <location>
        <begin position="694"/>
        <end position="717"/>
    </location>
</feature>
<dbReference type="InterPro" id="IPR000834">
    <property type="entry name" value="Peptidase_M14"/>
</dbReference>
<keyword evidence="11" id="KW-0862">Zinc</keyword>
<evidence type="ECO:0000256" key="18">
    <source>
        <dbReference type="ARBA" id="ARBA00043107"/>
    </source>
</evidence>
<evidence type="ECO:0000256" key="10">
    <source>
        <dbReference type="ARBA" id="ARBA00022801"/>
    </source>
</evidence>
<keyword evidence="23" id="KW-1185">Reference proteome</keyword>
<evidence type="ECO:0000259" key="21">
    <source>
        <dbReference type="PROSITE" id="PS52035"/>
    </source>
</evidence>
<evidence type="ECO:0000256" key="3">
    <source>
        <dbReference type="ARBA" id="ARBA00004120"/>
    </source>
</evidence>
<comment type="cofactor">
    <cofactor evidence="1">
        <name>Zn(2+)</name>
        <dbReference type="ChEBI" id="CHEBI:29105"/>
    </cofactor>
</comment>
<evidence type="ECO:0000256" key="11">
    <source>
        <dbReference type="ARBA" id="ARBA00022833"/>
    </source>
</evidence>
<evidence type="ECO:0000256" key="5">
    <source>
        <dbReference type="ARBA" id="ARBA00005988"/>
    </source>
</evidence>
<name>A0AAY5L755_ESOLU</name>
<feature type="region of interest" description="Disordered" evidence="20">
    <location>
        <begin position="959"/>
        <end position="1005"/>
    </location>
</feature>
<dbReference type="GO" id="GO:0008270">
    <property type="term" value="F:zinc ion binding"/>
    <property type="evidence" value="ECO:0007669"/>
    <property type="project" value="InterPro"/>
</dbReference>
<keyword evidence="6" id="KW-0963">Cytoplasm</keyword>
<dbReference type="AlphaFoldDB" id="A0AAY5L755"/>
<dbReference type="GO" id="GO:0006508">
    <property type="term" value="P:proteolysis"/>
    <property type="evidence" value="ECO:0007669"/>
    <property type="project" value="UniProtKB-KW"/>
</dbReference>
<evidence type="ECO:0000256" key="1">
    <source>
        <dbReference type="ARBA" id="ARBA00001947"/>
    </source>
</evidence>
<feature type="compositionally biased region" description="Polar residues" evidence="20">
    <location>
        <begin position="911"/>
        <end position="921"/>
    </location>
</feature>
<dbReference type="PANTHER" id="PTHR12756:SF41">
    <property type="entry name" value="CYTOSOLIC CARBOXYPEPTIDASE 2"/>
    <property type="match status" value="1"/>
</dbReference>
<dbReference type="PROSITE" id="PS52035">
    <property type="entry name" value="PEPTIDASE_M14"/>
    <property type="match status" value="1"/>
</dbReference>
<evidence type="ECO:0000256" key="9">
    <source>
        <dbReference type="ARBA" id="ARBA00022723"/>
    </source>
</evidence>
<evidence type="ECO:0000256" key="17">
    <source>
        <dbReference type="ARBA" id="ARBA00043071"/>
    </source>
</evidence>
<keyword evidence="9" id="KW-0479">Metal-binding</keyword>